<dbReference type="PANTHER" id="PTHR45739:SF12">
    <property type="entry name" value="CHONDROITIN SULFATE PROTEOGLYCAN 4-LIKE ISOFORM X2"/>
    <property type="match status" value="1"/>
</dbReference>
<protein>
    <recommendedName>
        <fullName evidence="6">Cadherin domain-containing protein</fullName>
    </recommendedName>
</protein>
<evidence type="ECO:0000313" key="5">
    <source>
        <dbReference type="EMBL" id="JAT27711.1"/>
    </source>
</evidence>
<sequence length="363" mass="40098">NTSSVVSLPSWTYCMRPPCICWGASYSLPARVRVSISLVNDQVPVVVNNTILRLWRGGLQAITPSHLAAVDRDSPSDNVTYAILSATAGHIALASTPSAAIDKFTQTQLNNLQLVFVHSGEAVDGEVDIVISDGTNSVGPVIFKTRCEDVTLQLRNNRPLNVFPLLRRAITVDHLLAECSDPTRQVVYRVVGQPSLGQLVVEPHSTPVLNFTQDDVNALRVSYQHTTPQSHTFTDYATNDTFTFDVIAQFSLPLAHQEFHIDISVWSGGLDEFLDTSYSLTVEEGGHASIHINTTLMVKFLYKHVGSPTITGKLWELPAHGAVCYHGNCSDNRTTFTDWELNNGWAEYHHDHSDTLHDVVVQR</sequence>
<dbReference type="AlphaFoldDB" id="A0A1B6LVJ7"/>
<accession>A0A1B6LVJ7</accession>
<feature type="non-terminal residue" evidence="5">
    <location>
        <position position="363"/>
    </location>
</feature>
<feature type="repeat" description="CSPG" evidence="4">
    <location>
        <begin position="43"/>
        <end position="134"/>
    </location>
</feature>
<proteinExistence type="predicted"/>
<feature type="repeat" description="CSPG" evidence="4">
    <location>
        <begin position="151"/>
        <end position="247"/>
    </location>
</feature>
<reference evidence="5" key="1">
    <citation type="submission" date="2015-11" db="EMBL/GenBank/DDBJ databases">
        <title>De novo transcriptome assembly of four potential Pierce s Disease insect vectors from Arizona vineyards.</title>
        <authorList>
            <person name="Tassone E.E."/>
        </authorList>
    </citation>
    <scope>NUCLEOTIDE SEQUENCE</scope>
</reference>
<keyword evidence="1" id="KW-0732">Signal</keyword>
<dbReference type="EMBL" id="GEBQ01012266">
    <property type="protein sequence ID" value="JAT27711.1"/>
    <property type="molecule type" value="Transcribed_RNA"/>
</dbReference>
<dbReference type="PROSITE" id="PS51854">
    <property type="entry name" value="CSPG"/>
    <property type="match status" value="2"/>
</dbReference>
<keyword evidence="2" id="KW-0677">Repeat</keyword>
<name>A0A1B6LVJ7_9HEMI</name>
<keyword evidence="3" id="KW-0325">Glycoprotein</keyword>
<dbReference type="PANTHER" id="PTHR45739">
    <property type="entry name" value="MATRIX PROTEIN, PUTATIVE-RELATED"/>
    <property type="match status" value="1"/>
</dbReference>
<evidence type="ECO:0008006" key="6">
    <source>
        <dbReference type="Google" id="ProtNLM"/>
    </source>
</evidence>
<feature type="non-terminal residue" evidence="5">
    <location>
        <position position="1"/>
    </location>
</feature>
<dbReference type="GO" id="GO:0009653">
    <property type="term" value="P:anatomical structure morphogenesis"/>
    <property type="evidence" value="ECO:0007669"/>
    <property type="project" value="TreeGrafter"/>
</dbReference>
<dbReference type="InterPro" id="IPR039005">
    <property type="entry name" value="CSPG_rpt"/>
</dbReference>
<evidence type="ECO:0000256" key="3">
    <source>
        <dbReference type="ARBA" id="ARBA00023180"/>
    </source>
</evidence>
<evidence type="ECO:0000256" key="2">
    <source>
        <dbReference type="ARBA" id="ARBA00022737"/>
    </source>
</evidence>
<dbReference type="Pfam" id="PF16184">
    <property type="entry name" value="Cadherin_3"/>
    <property type="match status" value="2"/>
</dbReference>
<evidence type="ECO:0000256" key="1">
    <source>
        <dbReference type="ARBA" id="ARBA00022729"/>
    </source>
</evidence>
<evidence type="ECO:0000256" key="4">
    <source>
        <dbReference type="PROSITE-ProRule" id="PRU01201"/>
    </source>
</evidence>
<gene>
    <name evidence="5" type="ORF">g.3461</name>
</gene>
<dbReference type="InterPro" id="IPR051561">
    <property type="entry name" value="FRAS1_ECM"/>
</dbReference>
<organism evidence="5">
    <name type="scientific">Graphocephala atropunctata</name>
    <dbReference type="NCBI Taxonomy" id="36148"/>
    <lineage>
        <taxon>Eukaryota</taxon>
        <taxon>Metazoa</taxon>
        <taxon>Ecdysozoa</taxon>
        <taxon>Arthropoda</taxon>
        <taxon>Hexapoda</taxon>
        <taxon>Insecta</taxon>
        <taxon>Pterygota</taxon>
        <taxon>Neoptera</taxon>
        <taxon>Paraneoptera</taxon>
        <taxon>Hemiptera</taxon>
        <taxon>Auchenorrhyncha</taxon>
        <taxon>Membracoidea</taxon>
        <taxon>Cicadellidae</taxon>
        <taxon>Cicadellinae</taxon>
        <taxon>Cicadellini</taxon>
        <taxon>Graphocephala</taxon>
    </lineage>
</organism>